<organism evidence="2 3">
    <name type="scientific">Caenorhabditis japonica</name>
    <dbReference type="NCBI Taxonomy" id="281687"/>
    <lineage>
        <taxon>Eukaryota</taxon>
        <taxon>Metazoa</taxon>
        <taxon>Ecdysozoa</taxon>
        <taxon>Nematoda</taxon>
        <taxon>Chromadorea</taxon>
        <taxon>Rhabditida</taxon>
        <taxon>Rhabditina</taxon>
        <taxon>Rhabditomorpha</taxon>
        <taxon>Rhabditoidea</taxon>
        <taxon>Rhabditidae</taxon>
        <taxon>Peloderinae</taxon>
        <taxon>Caenorhabditis</taxon>
    </lineage>
</organism>
<evidence type="ECO:0000256" key="1">
    <source>
        <dbReference type="SAM" id="MobiDB-lite"/>
    </source>
</evidence>
<name>A0A8R1E814_CAEJA</name>
<evidence type="ECO:0000313" key="2">
    <source>
        <dbReference type="EnsemblMetazoa" id="CJA26716.1"/>
    </source>
</evidence>
<keyword evidence="3" id="KW-1185">Reference proteome</keyword>
<protein>
    <submittedName>
        <fullName evidence="2">Uncharacterized protein</fullName>
    </submittedName>
</protein>
<sequence length="69" mass="7711">MVATRSDMETTAIGGMGNESSIMEDIHGTAIMEQKQKKKLRKNSKNALSNLKYMGIKAKILLNMLKKLK</sequence>
<reference evidence="3" key="1">
    <citation type="submission" date="2010-08" db="EMBL/GenBank/DDBJ databases">
        <authorList>
            <consortium name="Caenorhabditis japonica Sequencing Consortium"/>
            <person name="Wilson R.K."/>
        </authorList>
    </citation>
    <scope>NUCLEOTIDE SEQUENCE [LARGE SCALE GENOMIC DNA]</scope>
    <source>
        <strain evidence="3">DF5081</strain>
    </source>
</reference>
<reference evidence="2" key="2">
    <citation type="submission" date="2022-06" db="UniProtKB">
        <authorList>
            <consortium name="EnsemblMetazoa"/>
        </authorList>
    </citation>
    <scope>IDENTIFICATION</scope>
    <source>
        <strain evidence="2">DF5081</strain>
    </source>
</reference>
<proteinExistence type="predicted"/>
<accession>A0A8R1E814</accession>
<dbReference type="AlphaFoldDB" id="A0A8R1E814"/>
<dbReference type="EnsemblMetazoa" id="CJA26716.1">
    <property type="protein sequence ID" value="CJA26716.1"/>
    <property type="gene ID" value="WBGene00182288"/>
</dbReference>
<feature type="region of interest" description="Disordered" evidence="1">
    <location>
        <begin position="1"/>
        <end position="20"/>
    </location>
</feature>
<evidence type="ECO:0000313" key="3">
    <source>
        <dbReference type="Proteomes" id="UP000005237"/>
    </source>
</evidence>
<dbReference type="Proteomes" id="UP000005237">
    <property type="component" value="Unassembled WGS sequence"/>
</dbReference>